<gene>
    <name evidence="2" type="ORF">LENED_006147</name>
</gene>
<evidence type="ECO:0000313" key="3">
    <source>
        <dbReference type="Proteomes" id="UP000188533"/>
    </source>
</evidence>
<proteinExistence type="predicted"/>
<comment type="caution">
    <text evidence="2">The sequence shown here is derived from an EMBL/GenBank/DDBJ whole genome shotgun (WGS) entry which is preliminary data.</text>
</comment>
<dbReference type="Proteomes" id="UP000188533">
    <property type="component" value="Unassembled WGS sequence"/>
</dbReference>
<name>A0A1Q3EAW5_LENED</name>
<evidence type="ECO:0000256" key="1">
    <source>
        <dbReference type="SAM" id="MobiDB-lite"/>
    </source>
</evidence>
<feature type="region of interest" description="Disordered" evidence="1">
    <location>
        <begin position="157"/>
        <end position="197"/>
    </location>
</feature>
<evidence type="ECO:0000313" key="2">
    <source>
        <dbReference type="EMBL" id="GAW04366.1"/>
    </source>
</evidence>
<accession>A0A1Q3EAW5</accession>
<sequence>MHNDSWPEDPLAPFYQVDSVDMEDADGVSLGSPSSTPEPVAEESYTHDDTTPNQGGTEYLVDVSVDDSPALASPPAAHHLETNVSHERQLKSAIRSRATSTPSPAIVRRNDSNGAIHFHNALRSPALPLLNPSSSRPFTSQSRDSFAEAGGLVVSKPSPCGRLSSKHSPNLPVRPAGHDGRFTSAQKGKKKVPATVQKESSFPDLLYPANFNLDKRPPKEKAGERDIRIERNFIRIHQLLTEDQSASNQLLTALNKLQSDFTNFINRSNLKPEALPQPPRRPSPIPQPLAEPPRLPSPTPIPQILSSSPDVPLPLTSRDLLSRITDAPSHGATAPLKRPPLDHDIALRASKRPRIVTPHQLGHSPSAIMVAPARWSLPTSSFSIIAAINRWRAFFEARGASLPVPDFAEHLEPTDCGSYVVRLSFTESSLNTFMRSWKTHQPNIPEIFDVSMTRSSVY</sequence>
<feature type="compositionally biased region" description="Low complexity" evidence="1">
    <location>
        <begin position="66"/>
        <end position="77"/>
    </location>
</feature>
<reference evidence="2 3" key="2">
    <citation type="submission" date="2017-02" db="EMBL/GenBank/DDBJ databases">
        <title>A genome survey and senescence transcriptome analysis in Lentinula edodes.</title>
        <authorList>
            <person name="Sakamoto Y."/>
            <person name="Nakade K."/>
            <person name="Sato S."/>
            <person name="Yoshida Y."/>
            <person name="Miyazaki K."/>
            <person name="Natsume S."/>
            <person name="Konno N."/>
        </authorList>
    </citation>
    <scope>NUCLEOTIDE SEQUENCE [LARGE SCALE GENOMIC DNA]</scope>
    <source>
        <strain evidence="2 3">NBRC 111202</strain>
    </source>
</reference>
<feature type="region of interest" description="Disordered" evidence="1">
    <location>
        <begin position="269"/>
        <end position="311"/>
    </location>
</feature>
<feature type="compositionally biased region" description="Basic and acidic residues" evidence="1">
    <location>
        <begin position="78"/>
        <end position="90"/>
    </location>
</feature>
<feature type="compositionally biased region" description="Pro residues" evidence="1">
    <location>
        <begin position="275"/>
        <end position="301"/>
    </location>
</feature>
<feature type="region of interest" description="Disordered" evidence="1">
    <location>
        <begin position="1"/>
        <end position="106"/>
    </location>
</feature>
<dbReference type="EMBL" id="BDGU01000186">
    <property type="protein sequence ID" value="GAW04366.1"/>
    <property type="molecule type" value="Genomic_DNA"/>
</dbReference>
<keyword evidence="3" id="KW-1185">Reference proteome</keyword>
<protein>
    <submittedName>
        <fullName evidence="2">Uncharacterized protein</fullName>
    </submittedName>
</protein>
<organism evidence="2 3">
    <name type="scientific">Lentinula edodes</name>
    <name type="common">Shiitake mushroom</name>
    <name type="synonym">Lentinus edodes</name>
    <dbReference type="NCBI Taxonomy" id="5353"/>
    <lineage>
        <taxon>Eukaryota</taxon>
        <taxon>Fungi</taxon>
        <taxon>Dikarya</taxon>
        <taxon>Basidiomycota</taxon>
        <taxon>Agaricomycotina</taxon>
        <taxon>Agaricomycetes</taxon>
        <taxon>Agaricomycetidae</taxon>
        <taxon>Agaricales</taxon>
        <taxon>Marasmiineae</taxon>
        <taxon>Omphalotaceae</taxon>
        <taxon>Lentinula</taxon>
    </lineage>
</organism>
<dbReference type="AlphaFoldDB" id="A0A1Q3EAW5"/>
<reference evidence="2 3" key="1">
    <citation type="submission" date="2016-08" db="EMBL/GenBank/DDBJ databases">
        <authorList>
            <consortium name="Lentinula edodes genome sequencing consortium"/>
            <person name="Sakamoto Y."/>
            <person name="Nakade K."/>
            <person name="Sato S."/>
            <person name="Yoshida Y."/>
            <person name="Miyazaki K."/>
            <person name="Natsume S."/>
            <person name="Konno N."/>
        </authorList>
    </citation>
    <scope>NUCLEOTIDE SEQUENCE [LARGE SCALE GENOMIC DNA]</scope>
    <source>
        <strain evidence="2 3">NBRC 111202</strain>
    </source>
</reference>